<evidence type="ECO:0000256" key="2">
    <source>
        <dbReference type="ARBA" id="ARBA00023002"/>
    </source>
</evidence>
<evidence type="ECO:0000313" key="8">
    <source>
        <dbReference type="Proteomes" id="UP000275076"/>
    </source>
</evidence>
<dbReference type="Pfam" id="PF02826">
    <property type="entry name" value="2-Hacid_dh_C"/>
    <property type="match status" value="1"/>
</dbReference>
<keyword evidence="2 4" id="KW-0560">Oxidoreductase</keyword>
<keyword evidence="8" id="KW-1185">Reference proteome</keyword>
<dbReference type="SUPFAM" id="SSF52283">
    <property type="entry name" value="Formate/glycerate dehydrogenase catalytic domain-like"/>
    <property type="match status" value="1"/>
</dbReference>
<dbReference type="AlphaFoldDB" id="A0A3R9QFT0"/>
<dbReference type="SUPFAM" id="SSF51735">
    <property type="entry name" value="NAD(P)-binding Rossmann-fold domains"/>
    <property type="match status" value="1"/>
</dbReference>
<dbReference type="InterPro" id="IPR006139">
    <property type="entry name" value="D-isomer_2_OHA_DH_cat_dom"/>
</dbReference>
<dbReference type="InterPro" id="IPR006140">
    <property type="entry name" value="D-isomer_DH_NAD-bd"/>
</dbReference>
<sequence length="324" mass="35626">MSTFKVLVTDYTYDTLAPEKEVLEAVDAELITAQCRTEDDVIEAAQGVDGIISQYAPISEKVIQSLDHCKVIARYGVGFDTIDVKAATEKGIIVSNVTDYCAEEVSNHAFALLLASARKIVQLHESVQAGKWDAKIMKPVYRMSEQTLGLVGFGNIPQMLAEKAQAFGLDIIAYDPFASQEVAESMGVRIVELDELCRESDFISVHPPLNEHTKGMLSDDQFKMMKKEAFIINTSRGPVIDESALIKALQSGEIAGAGLDVLETEPISRDNPLLEMDNVILNPHSAFFSVESEIELKRKTAQNVSNVLSGNNPVYLVNQELKRS</sequence>
<dbReference type="Pfam" id="PF00389">
    <property type="entry name" value="2-Hacid_dh"/>
    <property type="match status" value="1"/>
</dbReference>
<feature type="domain" description="D-isomer specific 2-hydroxyacid dehydrogenase catalytic" evidence="5">
    <location>
        <begin position="18"/>
        <end position="318"/>
    </location>
</feature>
<dbReference type="FunFam" id="3.40.50.720:FF:000203">
    <property type="entry name" value="D-3-phosphoglycerate dehydrogenase (SerA)"/>
    <property type="match status" value="1"/>
</dbReference>
<dbReference type="OrthoDB" id="9805416at2"/>
<evidence type="ECO:0000259" key="5">
    <source>
        <dbReference type="Pfam" id="PF00389"/>
    </source>
</evidence>
<protein>
    <submittedName>
        <fullName evidence="7">C-terminal binding protein</fullName>
    </submittedName>
</protein>
<name>A0A3R9QFT0_9BACI</name>
<evidence type="ECO:0000259" key="6">
    <source>
        <dbReference type="Pfam" id="PF02826"/>
    </source>
</evidence>
<evidence type="ECO:0000256" key="4">
    <source>
        <dbReference type="RuleBase" id="RU003719"/>
    </source>
</evidence>
<dbReference type="Proteomes" id="UP000275076">
    <property type="component" value="Unassembled WGS sequence"/>
</dbReference>
<dbReference type="PROSITE" id="PS00670">
    <property type="entry name" value="D_2_HYDROXYACID_DH_2"/>
    <property type="match status" value="1"/>
</dbReference>
<gene>
    <name evidence="7" type="ORF">D7Z54_31000</name>
</gene>
<dbReference type="InterPro" id="IPR050857">
    <property type="entry name" value="D-2-hydroxyacid_DH"/>
</dbReference>
<dbReference type="InterPro" id="IPR029753">
    <property type="entry name" value="D-isomer_DH_CS"/>
</dbReference>
<dbReference type="GO" id="GO:0051287">
    <property type="term" value="F:NAD binding"/>
    <property type="evidence" value="ECO:0007669"/>
    <property type="project" value="InterPro"/>
</dbReference>
<reference evidence="7 8" key="1">
    <citation type="submission" date="2018-10" db="EMBL/GenBank/DDBJ databases">
        <title>Draft genome sequence of Bacillus salarius IM0101, isolated from a hypersaline soil in Inner Mongolia, China.</title>
        <authorList>
            <person name="Yamprayoonswat W."/>
            <person name="Boonvisut S."/>
            <person name="Jumpathong W."/>
            <person name="Sittihan S."/>
            <person name="Ruangsuj P."/>
            <person name="Wanthongcharoen S."/>
            <person name="Thongpramul N."/>
            <person name="Pimmason S."/>
            <person name="Yu B."/>
            <person name="Yasawong M."/>
        </authorList>
    </citation>
    <scope>NUCLEOTIDE SEQUENCE [LARGE SCALE GENOMIC DNA]</scope>
    <source>
        <strain evidence="7 8">IM0101</strain>
    </source>
</reference>
<dbReference type="RefSeq" id="WP_125562455.1">
    <property type="nucleotide sequence ID" value="NZ_RBVX01000065.1"/>
</dbReference>
<keyword evidence="3" id="KW-0520">NAD</keyword>
<dbReference type="GO" id="GO:0003714">
    <property type="term" value="F:transcription corepressor activity"/>
    <property type="evidence" value="ECO:0007669"/>
    <property type="project" value="InterPro"/>
</dbReference>
<proteinExistence type="inferred from homology"/>
<comment type="similarity">
    <text evidence="1 4">Belongs to the D-isomer specific 2-hydroxyacid dehydrogenase family.</text>
</comment>
<evidence type="ECO:0000256" key="1">
    <source>
        <dbReference type="ARBA" id="ARBA00005854"/>
    </source>
</evidence>
<dbReference type="InterPro" id="IPR043322">
    <property type="entry name" value="CtBP"/>
</dbReference>
<dbReference type="PANTHER" id="PTHR42789:SF1">
    <property type="entry name" value="D-ISOMER SPECIFIC 2-HYDROXYACID DEHYDROGENASE FAMILY PROTEIN (AFU_ORTHOLOGUE AFUA_6G10090)"/>
    <property type="match status" value="1"/>
</dbReference>
<dbReference type="GO" id="GO:0016616">
    <property type="term" value="F:oxidoreductase activity, acting on the CH-OH group of donors, NAD or NADP as acceptor"/>
    <property type="evidence" value="ECO:0007669"/>
    <property type="project" value="InterPro"/>
</dbReference>
<dbReference type="PANTHER" id="PTHR42789">
    <property type="entry name" value="D-ISOMER SPECIFIC 2-HYDROXYACID DEHYDROGENASE FAMILY PROTEIN (AFU_ORTHOLOGUE AFUA_6G10090)"/>
    <property type="match status" value="1"/>
</dbReference>
<organism evidence="7 8">
    <name type="scientific">Salibacterium salarium</name>
    <dbReference type="NCBI Taxonomy" id="284579"/>
    <lineage>
        <taxon>Bacteria</taxon>
        <taxon>Bacillati</taxon>
        <taxon>Bacillota</taxon>
        <taxon>Bacilli</taxon>
        <taxon>Bacillales</taxon>
        <taxon>Bacillaceae</taxon>
    </lineage>
</organism>
<evidence type="ECO:0000256" key="3">
    <source>
        <dbReference type="ARBA" id="ARBA00023027"/>
    </source>
</evidence>
<dbReference type="Gene3D" id="3.40.50.720">
    <property type="entry name" value="NAD(P)-binding Rossmann-like Domain"/>
    <property type="match status" value="2"/>
</dbReference>
<accession>A0A3R9QFT0</accession>
<feature type="domain" description="D-isomer specific 2-hydroxyacid dehydrogenase NAD-binding" evidence="6">
    <location>
        <begin position="110"/>
        <end position="286"/>
    </location>
</feature>
<comment type="caution">
    <text evidence="7">The sequence shown here is derived from an EMBL/GenBank/DDBJ whole genome shotgun (WGS) entry which is preliminary data.</text>
</comment>
<dbReference type="EMBL" id="RBVX01000065">
    <property type="protein sequence ID" value="RSL29464.1"/>
    <property type="molecule type" value="Genomic_DNA"/>
</dbReference>
<dbReference type="CDD" id="cd05299">
    <property type="entry name" value="CtBP_dh"/>
    <property type="match status" value="1"/>
</dbReference>
<evidence type="ECO:0000313" key="7">
    <source>
        <dbReference type="EMBL" id="RSL29464.1"/>
    </source>
</evidence>
<dbReference type="InterPro" id="IPR036291">
    <property type="entry name" value="NAD(P)-bd_dom_sf"/>
</dbReference>